<reference evidence="2" key="1">
    <citation type="submission" date="2024-05" db="EMBL/GenBank/DDBJ databases">
        <title>30 novel species of actinomycetes from the DSMZ collection.</title>
        <authorList>
            <person name="Nouioui I."/>
        </authorList>
    </citation>
    <scope>NUCLEOTIDE SEQUENCE</scope>
    <source>
        <strain evidence="2">DSM 41529</strain>
    </source>
</reference>
<dbReference type="SUPFAM" id="SSF54373">
    <property type="entry name" value="FAD-linked reductases, C-terminal domain"/>
    <property type="match status" value="1"/>
</dbReference>
<dbReference type="InterPro" id="IPR036188">
    <property type="entry name" value="FAD/NAD-bd_sf"/>
</dbReference>
<dbReference type="Pfam" id="PF22607">
    <property type="entry name" value="FAD_binding-like"/>
    <property type="match status" value="1"/>
</dbReference>
<dbReference type="InterPro" id="IPR054707">
    <property type="entry name" value="DhpH_subs-bd"/>
</dbReference>
<dbReference type="EMBL" id="JAVRFD010000001">
    <property type="protein sequence ID" value="MDT0541866.1"/>
    <property type="molecule type" value="Genomic_DNA"/>
</dbReference>
<evidence type="ECO:0000313" key="3">
    <source>
        <dbReference type="Proteomes" id="UP001180754"/>
    </source>
</evidence>
<dbReference type="NCBIfam" id="NF005566">
    <property type="entry name" value="PRK07236.1"/>
    <property type="match status" value="1"/>
</dbReference>
<gene>
    <name evidence="2" type="ORF">RND15_03915</name>
</gene>
<dbReference type="SUPFAM" id="SSF51905">
    <property type="entry name" value="FAD/NAD(P)-binding domain"/>
    <property type="match status" value="1"/>
</dbReference>
<dbReference type="PANTHER" id="PTHR47469:SF2">
    <property type="entry name" value="OS06G0597600 PROTEIN"/>
    <property type="match status" value="1"/>
</dbReference>
<proteinExistence type="predicted"/>
<sequence>MDTYQGLRAAVVGGSIGGLTGALLLRELGFTVDVYERTPTLLENRGGGIVLQPTTMKWFGERSARRIEELSTVTRHVRHLGGDNEVVHDDAVEWRYSSWSTIYRALLDDFGTDHYHLGEFCAGFDQDADGVTLRFVSGRTETADLVVFADGITSTARRRLFPDLVRHYSGYVGWRGTVPEGEVSEETRRLLGEALTYSVAPGTHIVLYPIPGPDGEIEEGRRLLNYVWYRNVPDGPRLHELTTDLRGFECPVSVHPGQVQQRFVDEMRSAAAAQLAPAAAEAVIRTRQPYMQVVFDTRIPAMADGRVAVIGDAAFAARPHAAAGTAKAADDAWTLYEHLRASDGDIPTALKHWEPAQLRLGNQLIDRVARMGHRSQVEGTWTPGDPDLRFGLYGPGV</sequence>
<feature type="domain" description="2,6-dihydroxypyridine 3-monooxygenase substrate binding" evidence="1">
    <location>
        <begin position="168"/>
        <end position="296"/>
    </location>
</feature>
<organism evidence="2 3">
    <name type="scientific">Streptomyces lonegramiae</name>
    <dbReference type="NCBI Taxonomy" id="3075524"/>
    <lineage>
        <taxon>Bacteria</taxon>
        <taxon>Bacillati</taxon>
        <taxon>Actinomycetota</taxon>
        <taxon>Actinomycetes</taxon>
        <taxon>Kitasatosporales</taxon>
        <taxon>Streptomycetaceae</taxon>
        <taxon>Streptomyces</taxon>
    </lineage>
</organism>
<protein>
    <submittedName>
        <fullName evidence="2">FAD-dependent monooxygenase</fullName>
    </submittedName>
</protein>
<dbReference type="PANTHER" id="PTHR47469">
    <property type="entry name" value="MONOOXYGENASE-LIKE"/>
    <property type="match status" value="1"/>
</dbReference>
<keyword evidence="3" id="KW-1185">Reference proteome</keyword>
<evidence type="ECO:0000313" key="2">
    <source>
        <dbReference type="EMBL" id="MDT0541866.1"/>
    </source>
</evidence>
<keyword evidence="2" id="KW-0560">Oxidoreductase</keyword>
<dbReference type="RefSeq" id="WP_311722157.1">
    <property type="nucleotide sequence ID" value="NZ_JAVRFD010000001.1"/>
</dbReference>
<evidence type="ECO:0000259" key="1">
    <source>
        <dbReference type="Pfam" id="PF22607"/>
    </source>
</evidence>
<dbReference type="Proteomes" id="UP001180754">
    <property type="component" value="Unassembled WGS sequence"/>
</dbReference>
<dbReference type="Gene3D" id="3.50.50.60">
    <property type="entry name" value="FAD/NAD(P)-binding domain"/>
    <property type="match status" value="2"/>
</dbReference>
<keyword evidence="2" id="KW-0503">Monooxygenase</keyword>
<name>A0ABU2X7G5_9ACTN</name>
<dbReference type="InterPro" id="IPR053212">
    <property type="entry name" value="DHP_3-monooxygenase"/>
</dbReference>
<accession>A0ABU2X7G5</accession>
<dbReference type="GO" id="GO:0004497">
    <property type="term" value="F:monooxygenase activity"/>
    <property type="evidence" value="ECO:0007669"/>
    <property type="project" value="UniProtKB-KW"/>
</dbReference>
<comment type="caution">
    <text evidence="2">The sequence shown here is derived from an EMBL/GenBank/DDBJ whole genome shotgun (WGS) entry which is preliminary data.</text>
</comment>
<dbReference type="PRINTS" id="PR00420">
    <property type="entry name" value="RNGMNOXGNASE"/>
</dbReference>